<dbReference type="Proteomes" id="UP000029040">
    <property type="component" value="Unassembled WGS sequence"/>
</dbReference>
<evidence type="ECO:0000313" key="3">
    <source>
        <dbReference type="Proteomes" id="UP000029040"/>
    </source>
</evidence>
<comment type="caution">
    <text evidence="2">The sequence shown here is derived from an EMBL/GenBank/DDBJ whole genome shotgun (WGS) entry which is preliminary data.</text>
</comment>
<accession>A0A087CPV3</accession>
<dbReference type="AlphaFoldDB" id="A0A087CPV3"/>
<evidence type="ECO:0000313" key="2">
    <source>
        <dbReference type="EMBL" id="KFI85303.1"/>
    </source>
</evidence>
<sequence>MTSATNHRLAVRELRAQERAARKAERERQRRVARD</sequence>
<protein>
    <submittedName>
        <fullName evidence="2">Uncharacterized protein</fullName>
    </submittedName>
</protein>
<gene>
    <name evidence="2" type="ORF">BSAE_1880</name>
</gene>
<evidence type="ECO:0000256" key="1">
    <source>
        <dbReference type="SAM" id="MobiDB-lite"/>
    </source>
</evidence>
<feature type="non-terminal residue" evidence="2">
    <location>
        <position position="35"/>
    </location>
</feature>
<feature type="compositionally biased region" description="Basic and acidic residues" evidence="1">
    <location>
        <begin position="10"/>
        <end position="35"/>
    </location>
</feature>
<reference evidence="2 3" key="1">
    <citation type="submission" date="2014-03" db="EMBL/GenBank/DDBJ databases">
        <title>Genomics of Bifidobacteria.</title>
        <authorList>
            <person name="Ventura M."/>
            <person name="Milani C."/>
            <person name="Lugli G.A."/>
        </authorList>
    </citation>
    <scope>NUCLEOTIDE SEQUENCE [LARGE SCALE GENOMIC DNA]</scope>
    <source>
        <strain evidence="2 3">LMG 14934</strain>
    </source>
</reference>
<dbReference type="EMBL" id="JGZM01000009">
    <property type="protein sequence ID" value="KFI85303.1"/>
    <property type="molecule type" value="Genomic_DNA"/>
</dbReference>
<feature type="region of interest" description="Disordered" evidence="1">
    <location>
        <begin position="1"/>
        <end position="35"/>
    </location>
</feature>
<organism evidence="2 3">
    <name type="scientific">Bifidobacterium pullorum subsp. saeculare DSM 6531 = LMG 14934</name>
    <dbReference type="NCBI Taxonomy" id="1437611"/>
    <lineage>
        <taxon>Bacteria</taxon>
        <taxon>Bacillati</taxon>
        <taxon>Actinomycetota</taxon>
        <taxon>Actinomycetes</taxon>
        <taxon>Bifidobacteriales</taxon>
        <taxon>Bifidobacteriaceae</taxon>
        <taxon>Bifidobacterium</taxon>
    </lineage>
</organism>
<proteinExistence type="predicted"/>
<name>A0A087CPV3_9BIFI</name>